<dbReference type="EMBL" id="MN739879">
    <property type="protein sequence ID" value="QHT75552.1"/>
    <property type="molecule type" value="Genomic_DNA"/>
</dbReference>
<feature type="transmembrane region" description="Helical" evidence="1">
    <location>
        <begin position="12"/>
        <end position="36"/>
    </location>
</feature>
<reference evidence="2" key="1">
    <citation type="journal article" date="2020" name="Nature">
        <title>Giant virus diversity and host interactions through global metagenomics.</title>
        <authorList>
            <person name="Schulz F."/>
            <person name="Roux S."/>
            <person name="Paez-Espino D."/>
            <person name="Jungbluth S."/>
            <person name="Walsh D.A."/>
            <person name="Denef V.J."/>
            <person name="McMahon K.D."/>
            <person name="Konstantinidis K.T."/>
            <person name="Eloe-Fadrosh E.A."/>
            <person name="Kyrpides N.C."/>
            <person name="Woyke T."/>
        </authorList>
    </citation>
    <scope>NUCLEOTIDE SEQUENCE</scope>
    <source>
        <strain evidence="2">GVMAG-M-3300023179-71</strain>
    </source>
</reference>
<evidence type="ECO:0000256" key="1">
    <source>
        <dbReference type="SAM" id="Phobius"/>
    </source>
</evidence>
<accession>A0A6C0H508</accession>
<feature type="transmembrane region" description="Helical" evidence="1">
    <location>
        <begin position="42"/>
        <end position="65"/>
    </location>
</feature>
<dbReference type="EMBL" id="MN739879">
    <property type="protein sequence ID" value="QHT75549.1"/>
    <property type="molecule type" value="Genomic_DNA"/>
</dbReference>
<keyword evidence="1" id="KW-1133">Transmembrane helix</keyword>
<dbReference type="AlphaFoldDB" id="A0A6C0H508"/>
<keyword evidence="1" id="KW-0812">Transmembrane</keyword>
<name>A0A6C0H508_9ZZZZ</name>
<keyword evidence="1" id="KW-0472">Membrane</keyword>
<protein>
    <submittedName>
        <fullName evidence="2">Uncharacterized protein</fullName>
    </submittedName>
</protein>
<sequence>MNIQRSEIKEKANYFKIIYFILELISIILLIIYMIFLKNNRIYVTIMVCYDIFIMGMFIGSEMLYDSIMN</sequence>
<proteinExistence type="predicted"/>
<organism evidence="2">
    <name type="scientific">viral metagenome</name>
    <dbReference type="NCBI Taxonomy" id="1070528"/>
    <lineage>
        <taxon>unclassified sequences</taxon>
        <taxon>metagenomes</taxon>
        <taxon>organismal metagenomes</taxon>
    </lineage>
</organism>
<evidence type="ECO:0000313" key="2">
    <source>
        <dbReference type="EMBL" id="QHT75549.1"/>
    </source>
</evidence>